<organism evidence="4 5">
    <name type="scientific">Thalassospira marina</name>
    <dbReference type="NCBI Taxonomy" id="2048283"/>
    <lineage>
        <taxon>Bacteria</taxon>
        <taxon>Pseudomonadati</taxon>
        <taxon>Pseudomonadota</taxon>
        <taxon>Alphaproteobacteria</taxon>
        <taxon>Rhodospirillales</taxon>
        <taxon>Thalassospiraceae</taxon>
        <taxon>Thalassospira</taxon>
    </lineage>
</organism>
<dbReference type="PANTHER" id="PTHR13847">
    <property type="entry name" value="SARCOSINE DEHYDROGENASE-RELATED"/>
    <property type="match status" value="1"/>
</dbReference>
<dbReference type="InterPro" id="IPR006076">
    <property type="entry name" value="FAD-dep_OxRdtase"/>
</dbReference>
<dbReference type="PRINTS" id="PR00411">
    <property type="entry name" value="PNDRDTASEI"/>
</dbReference>
<dbReference type="EMBL" id="NWTK01000019">
    <property type="protein sequence ID" value="PKR49582.1"/>
    <property type="molecule type" value="Genomic_DNA"/>
</dbReference>
<evidence type="ECO:0000313" key="5">
    <source>
        <dbReference type="Proteomes" id="UP000233597"/>
    </source>
</evidence>
<keyword evidence="2" id="KW-0472">Membrane</keyword>
<dbReference type="Gene3D" id="3.30.9.10">
    <property type="entry name" value="D-Amino Acid Oxidase, subunit A, domain 2"/>
    <property type="match status" value="1"/>
</dbReference>
<dbReference type="Gene3D" id="3.50.50.60">
    <property type="entry name" value="FAD/NAD(P)-binding domain"/>
    <property type="match status" value="1"/>
</dbReference>
<dbReference type="InterPro" id="IPR036188">
    <property type="entry name" value="FAD/NAD-bd_sf"/>
</dbReference>
<dbReference type="AlphaFoldDB" id="A0A2N3KG84"/>
<evidence type="ECO:0000256" key="1">
    <source>
        <dbReference type="ARBA" id="ARBA00023002"/>
    </source>
</evidence>
<dbReference type="GO" id="GO:0005737">
    <property type="term" value="C:cytoplasm"/>
    <property type="evidence" value="ECO:0007669"/>
    <property type="project" value="TreeGrafter"/>
</dbReference>
<dbReference type="PANTHER" id="PTHR13847:SF287">
    <property type="entry name" value="FAD-DEPENDENT OXIDOREDUCTASE DOMAIN-CONTAINING PROTEIN 1"/>
    <property type="match status" value="1"/>
</dbReference>
<evidence type="ECO:0000256" key="2">
    <source>
        <dbReference type="SAM" id="Phobius"/>
    </source>
</evidence>
<gene>
    <name evidence="4" type="ORF">COO20_22570</name>
</gene>
<keyword evidence="1" id="KW-0560">Oxidoreductase</keyword>
<proteinExistence type="predicted"/>
<dbReference type="Proteomes" id="UP000233597">
    <property type="component" value="Unassembled WGS sequence"/>
</dbReference>
<reference evidence="4 5" key="1">
    <citation type="submission" date="2017-09" db="EMBL/GenBank/DDBJ databases">
        <title>Biodiversity and function of Thalassospira species in the particle-attached aromatic-hydrocarbon-degrading consortia from the surface seawater of the South China Sea.</title>
        <authorList>
            <person name="Dong C."/>
            <person name="Liu R."/>
            <person name="Shao Z."/>
        </authorList>
    </citation>
    <scope>NUCLEOTIDE SEQUENCE [LARGE SCALE GENOMIC DNA]</scope>
    <source>
        <strain evidence="4 5">CSC1P2</strain>
    </source>
</reference>
<feature type="transmembrane region" description="Helical" evidence="2">
    <location>
        <begin position="6"/>
        <end position="23"/>
    </location>
</feature>
<dbReference type="Pfam" id="PF01266">
    <property type="entry name" value="DAO"/>
    <property type="match status" value="1"/>
</dbReference>
<keyword evidence="2" id="KW-1133">Transmembrane helix</keyword>
<comment type="caution">
    <text evidence="4">The sequence shown here is derived from an EMBL/GenBank/DDBJ whole genome shotgun (WGS) entry which is preliminary data.</text>
</comment>
<keyword evidence="2" id="KW-0812">Transmembrane</keyword>
<dbReference type="SUPFAM" id="SSF51905">
    <property type="entry name" value="FAD/NAD(P)-binding domain"/>
    <property type="match status" value="1"/>
</dbReference>
<name>A0A2N3KG84_9PROT</name>
<dbReference type="GO" id="GO:0016491">
    <property type="term" value="F:oxidoreductase activity"/>
    <property type="evidence" value="ECO:0007669"/>
    <property type="project" value="UniProtKB-KW"/>
</dbReference>
<dbReference type="OrthoDB" id="7421214at2"/>
<evidence type="ECO:0000313" key="4">
    <source>
        <dbReference type="EMBL" id="PKR49582.1"/>
    </source>
</evidence>
<feature type="domain" description="FAD dependent oxidoreductase" evidence="3">
    <location>
        <begin position="5"/>
        <end position="348"/>
    </location>
</feature>
<accession>A0A2N3KG84</accession>
<dbReference type="RefSeq" id="WP_101270664.1">
    <property type="nucleotide sequence ID" value="NZ_NWTK01000019.1"/>
</dbReference>
<sequence>MTSADIIIIGGGIAGMSAAYFLAQKGKKVIVLEREDQPGYHSTGRSAALYSETYGPKIIRKMSTASRSFFLTPPEGFTDHPILTPRGMMIAGMPGEEKELQELLTEGRANGADVQALSPAQIGELIPIIDTTQFIGGALEPAAMDIDVHALHWGFIRHFKQMNGEIITRADVAKIEKTDENWVITTSRNDQFSAPVIVNAAGAWVDEIAKAANVTPLGITPKRRTAVMVDLPAGINAEKWHMTATIDEGLYFKPDAGRLLVSPADATPTTPQDVQPEELDVAIAIDRLMTVTSLKVGRPGESWAGLRSFFADGDPVSGFDPAQNGFYWLAGQGGYGIQTAPAMGEFAACLICGEDIPAGMKKLGITQEALSPTRPGLLPEIAEATS</sequence>
<evidence type="ECO:0000259" key="3">
    <source>
        <dbReference type="Pfam" id="PF01266"/>
    </source>
</evidence>
<protein>
    <submittedName>
        <fullName evidence="4">FAD-dependent oxidoreductase</fullName>
    </submittedName>
</protein>